<dbReference type="Proteomes" id="UP001432027">
    <property type="component" value="Unassembled WGS sequence"/>
</dbReference>
<evidence type="ECO:0008006" key="3">
    <source>
        <dbReference type="Google" id="ProtNLM"/>
    </source>
</evidence>
<comment type="caution">
    <text evidence="1">The sequence shown here is derived from an EMBL/GenBank/DDBJ whole genome shotgun (WGS) entry which is preliminary data.</text>
</comment>
<name>A0AAV5TXR5_9BILA</name>
<sequence>RMRHELELTVGSRDALPGWILAKGDTIFVQIGSDSTVLCLAQSPTLASTLIDHPAPVALHVKIIAQRLSKFCPGKQVFVSTDQVEEESSLFWADICRQLREKVDEIRKADTVA</sequence>
<keyword evidence="2" id="KW-1185">Reference proteome</keyword>
<dbReference type="EMBL" id="BTSX01000005">
    <property type="protein sequence ID" value="GMS99045.1"/>
    <property type="molecule type" value="Genomic_DNA"/>
</dbReference>
<organism evidence="1 2">
    <name type="scientific">Pristionchus entomophagus</name>
    <dbReference type="NCBI Taxonomy" id="358040"/>
    <lineage>
        <taxon>Eukaryota</taxon>
        <taxon>Metazoa</taxon>
        <taxon>Ecdysozoa</taxon>
        <taxon>Nematoda</taxon>
        <taxon>Chromadorea</taxon>
        <taxon>Rhabditida</taxon>
        <taxon>Rhabditina</taxon>
        <taxon>Diplogasteromorpha</taxon>
        <taxon>Diplogasteroidea</taxon>
        <taxon>Neodiplogasteridae</taxon>
        <taxon>Pristionchus</taxon>
    </lineage>
</organism>
<gene>
    <name evidence="1" type="ORF">PENTCL1PPCAC_21220</name>
</gene>
<accession>A0AAV5TXR5</accession>
<reference evidence="1" key="1">
    <citation type="submission" date="2023-10" db="EMBL/GenBank/DDBJ databases">
        <title>Genome assembly of Pristionchus species.</title>
        <authorList>
            <person name="Yoshida K."/>
            <person name="Sommer R.J."/>
        </authorList>
    </citation>
    <scope>NUCLEOTIDE SEQUENCE</scope>
    <source>
        <strain evidence="1">RS0144</strain>
    </source>
</reference>
<dbReference type="AlphaFoldDB" id="A0AAV5TXR5"/>
<protein>
    <recommendedName>
        <fullName evidence="3">Proteasome assembly chaperone 3</fullName>
    </recommendedName>
</protein>
<evidence type="ECO:0000313" key="2">
    <source>
        <dbReference type="Proteomes" id="UP001432027"/>
    </source>
</evidence>
<feature type="non-terminal residue" evidence="1">
    <location>
        <position position="1"/>
    </location>
</feature>
<proteinExistence type="predicted"/>
<evidence type="ECO:0000313" key="1">
    <source>
        <dbReference type="EMBL" id="GMS99045.1"/>
    </source>
</evidence>